<evidence type="ECO:0000256" key="1">
    <source>
        <dbReference type="SAM" id="MobiDB-lite"/>
    </source>
</evidence>
<dbReference type="EMBL" id="LR798256">
    <property type="protein sequence ID" value="CAB5217962.1"/>
    <property type="molecule type" value="Genomic_DNA"/>
</dbReference>
<reference evidence="2" key="1">
    <citation type="submission" date="2020-05" db="EMBL/GenBank/DDBJ databases">
        <authorList>
            <person name="Chiriac C."/>
            <person name="Salcher M."/>
            <person name="Ghai R."/>
            <person name="Kavagutti S V."/>
        </authorList>
    </citation>
    <scope>NUCLEOTIDE SEQUENCE</scope>
</reference>
<proteinExistence type="predicted"/>
<name>A0A6J7WMP0_9CAUD</name>
<accession>A0A6J7WMP0</accession>
<feature type="region of interest" description="Disordered" evidence="1">
    <location>
        <begin position="1"/>
        <end position="22"/>
    </location>
</feature>
<sequence>MSNRGGARPNSGRKPKDEENRIRDLMMPYSLDAIQCLANIVVSDKSKDTDKISASKIIIEYAYGKPKEKIETDLNVTNFDVKELFKINRM</sequence>
<protein>
    <submittedName>
        <fullName evidence="2">Uncharacterized protein</fullName>
    </submittedName>
</protein>
<organism evidence="2">
    <name type="scientific">uncultured Caudovirales phage</name>
    <dbReference type="NCBI Taxonomy" id="2100421"/>
    <lineage>
        <taxon>Viruses</taxon>
        <taxon>Duplodnaviria</taxon>
        <taxon>Heunggongvirae</taxon>
        <taxon>Uroviricota</taxon>
        <taxon>Caudoviricetes</taxon>
        <taxon>Peduoviridae</taxon>
        <taxon>Maltschvirus</taxon>
        <taxon>Maltschvirus maltsch</taxon>
    </lineage>
</organism>
<gene>
    <name evidence="2" type="ORF">UFOVP207_48</name>
</gene>
<evidence type="ECO:0000313" key="2">
    <source>
        <dbReference type="EMBL" id="CAB5217962.1"/>
    </source>
</evidence>